<dbReference type="EC" id="3.5.1.28" evidence="5"/>
<dbReference type="Proteomes" id="UP000002440">
    <property type="component" value="Chromosome"/>
</dbReference>
<keyword evidence="15" id="KW-1185">Reference proteome</keyword>
<dbReference type="eggNOG" id="COG3023">
    <property type="taxonomic scope" value="Bacteria"/>
</dbReference>
<keyword evidence="8" id="KW-0378">Hydrolase</keyword>
<evidence type="ECO:0000256" key="3">
    <source>
        <dbReference type="ARBA" id="ARBA00004496"/>
    </source>
</evidence>
<evidence type="ECO:0000256" key="10">
    <source>
        <dbReference type="ARBA" id="ARBA00023316"/>
    </source>
</evidence>
<dbReference type="SUPFAM" id="SSF55846">
    <property type="entry name" value="N-acetylmuramoyl-L-alanine amidase-like"/>
    <property type="match status" value="1"/>
</dbReference>
<dbReference type="InterPro" id="IPR002502">
    <property type="entry name" value="Amidase_domain"/>
</dbReference>
<dbReference type="InterPro" id="IPR051206">
    <property type="entry name" value="NAMLAA_amidase_2"/>
</dbReference>
<evidence type="ECO:0000256" key="7">
    <source>
        <dbReference type="ARBA" id="ARBA00022723"/>
    </source>
</evidence>
<evidence type="ECO:0000256" key="12">
    <source>
        <dbReference type="ARBA" id="ARBA00042615"/>
    </source>
</evidence>
<keyword evidence="9" id="KW-0862">Zinc</keyword>
<dbReference type="OrthoDB" id="9794842at2"/>
<keyword evidence="6" id="KW-0963">Cytoplasm</keyword>
<dbReference type="Gene3D" id="3.40.80.10">
    <property type="entry name" value="Peptidoglycan recognition protein-like"/>
    <property type="match status" value="1"/>
</dbReference>
<evidence type="ECO:0000256" key="4">
    <source>
        <dbReference type="ARBA" id="ARBA00007553"/>
    </source>
</evidence>
<protein>
    <recommendedName>
        <fullName evidence="11">1,6-anhydro-N-acetylmuramyl-L-alanine amidase AmpD</fullName>
        <ecNumber evidence="5">3.5.1.28</ecNumber>
    </recommendedName>
    <alternativeName>
        <fullName evidence="12">N-acetylmuramoyl-L-alanine amidase</fullName>
    </alternativeName>
</protein>
<evidence type="ECO:0000256" key="1">
    <source>
        <dbReference type="ARBA" id="ARBA00001561"/>
    </source>
</evidence>
<dbReference type="NCBIfam" id="NF008758">
    <property type="entry name" value="PRK11789.1"/>
    <property type="match status" value="1"/>
</dbReference>
<dbReference type="InterPro" id="IPR036505">
    <property type="entry name" value="Amidase/PGRP_sf"/>
</dbReference>
<evidence type="ECO:0000256" key="5">
    <source>
        <dbReference type="ARBA" id="ARBA00011901"/>
    </source>
</evidence>
<gene>
    <name evidence="14" type="ordered locus">Mfla_0213</name>
</gene>
<dbReference type="AlphaFoldDB" id="Q1H4V3"/>
<dbReference type="GO" id="GO:0071555">
    <property type="term" value="P:cell wall organization"/>
    <property type="evidence" value="ECO:0007669"/>
    <property type="project" value="UniProtKB-KW"/>
</dbReference>
<feature type="domain" description="N-acetylmuramoyl-L-alanine amidase" evidence="13">
    <location>
        <begin position="21"/>
        <end position="169"/>
    </location>
</feature>
<comment type="catalytic activity">
    <reaction evidence="1">
        <text>Hydrolyzes the link between N-acetylmuramoyl residues and L-amino acid residues in certain cell-wall glycopeptides.</text>
        <dbReference type="EC" id="3.5.1.28"/>
    </reaction>
</comment>
<keyword evidence="7" id="KW-0479">Metal-binding</keyword>
<comment type="similarity">
    <text evidence="4">Belongs to the N-acetylmuramoyl-L-alanine amidase 2 family.</text>
</comment>
<evidence type="ECO:0000259" key="13">
    <source>
        <dbReference type="SMART" id="SM00644"/>
    </source>
</evidence>
<sequence>MGTTLSIDPQGLVPEAEFIASPNFDDRPAGTDICLIVIHNISLPPGEYGGPGITELFTNQLDPAGHPYYAGIHQLKVSAHFVIRRDGCLQQFVPCAARAWHAGASSWQGRERCNDFSIGIELEGSDDEAYTQVQYQVLEALIKLLALQYPICDIVGHSDIAPGRKTDPGPFFDWEKLGDLRTVMEKNGQSSIDS</sequence>
<dbReference type="CDD" id="cd06583">
    <property type="entry name" value="PGRP"/>
    <property type="match status" value="1"/>
</dbReference>
<dbReference type="PANTHER" id="PTHR30417:SF4">
    <property type="entry name" value="1,6-ANHYDRO-N-ACETYLMURAMYL-L-ALANINE AMIDASE AMPD"/>
    <property type="match status" value="1"/>
</dbReference>
<evidence type="ECO:0000256" key="2">
    <source>
        <dbReference type="ARBA" id="ARBA00001947"/>
    </source>
</evidence>
<accession>Q1H4V3</accession>
<dbReference type="KEGG" id="mfa:Mfla_0213"/>
<name>Q1H4V3_METFK</name>
<dbReference type="STRING" id="265072.Mfla_0213"/>
<evidence type="ECO:0000256" key="11">
    <source>
        <dbReference type="ARBA" id="ARBA00039257"/>
    </source>
</evidence>
<comment type="subcellular location">
    <subcellularLocation>
        <location evidence="3">Cytoplasm</location>
    </subcellularLocation>
</comment>
<evidence type="ECO:0000256" key="8">
    <source>
        <dbReference type="ARBA" id="ARBA00022801"/>
    </source>
</evidence>
<proteinExistence type="inferred from homology"/>
<dbReference type="GO" id="GO:0046872">
    <property type="term" value="F:metal ion binding"/>
    <property type="evidence" value="ECO:0007669"/>
    <property type="project" value="UniProtKB-KW"/>
</dbReference>
<evidence type="ECO:0000313" key="15">
    <source>
        <dbReference type="Proteomes" id="UP000002440"/>
    </source>
</evidence>
<dbReference type="GO" id="GO:0009254">
    <property type="term" value="P:peptidoglycan turnover"/>
    <property type="evidence" value="ECO:0007669"/>
    <property type="project" value="TreeGrafter"/>
</dbReference>
<dbReference type="GO" id="GO:0009253">
    <property type="term" value="P:peptidoglycan catabolic process"/>
    <property type="evidence" value="ECO:0007669"/>
    <property type="project" value="InterPro"/>
</dbReference>
<dbReference type="RefSeq" id="WP_011478581.1">
    <property type="nucleotide sequence ID" value="NC_007947.1"/>
</dbReference>
<comment type="cofactor">
    <cofactor evidence="2">
        <name>Zn(2+)</name>
        <dbReference type="ChEBI" id="CHEBI:29105"/>
    </cofactor>
</comment>
<dbReference type="GO" id="GO:0008745">
    <property type="term" value="F:N-acetylmuramoyl-L-alanine amidase activity"/>
    <property type="evidence" value="ECO:0007669"/>
    <property type="project" value="UniProtKB-EC"/>
</dbReference>
<evidence type="ECO:0000256" key="6">
    <source>
        <dbReference type="ARBA" id="ARBA00022490"/>
    </source>
</evidence>
<organism evidence="14 15">
    <name type="scientific">Methylobacillus flagellatus (strain ATCC 51484 / DSM 6875 / VKM B-1610 / KT)</name>
    <dbReference type="NCBI Taxonomy" id="265072"/>
    <lineage>
        <taxon>Bacteria</taxon>
        <taxon>Pseudomonadati</taxon>
        <taxon>Pseudomonadota</taxon>
        <taxon>Betaproteobacteria</taxon>
        <taxon>Nitrosomonadales</taxon>
        <taxon>Methylophilaceae</taxon>
        <taxon>Methylobacillus</taxon>
    </lineage>
</organism>
<dbReference type="SMART" id="SM00644">
    <property type="entry name" value="Ami_2"/>
    <property type="match status" value="1"/>
</dbReference>
<dbReference type="PANTHER" id="PTHR30417">
    <property type="entry name" value="N-ACETYLMURAMOYL-L-ALANINE AMIDASE AMID"/>
    <property type="match status" value="1"/>
</dbReference>
<evidence type="ECO:0000313" key="14">
    <source>
        <dbReference type="EMBL" id="ABE48484.1"/>
    </source>
</evidence>
<dbReference type="Pfam" id="PF01510">
    <property type="entry name" value="Amidase_2"/>
    <property type="match status" value="1"/>
</dbReference>
<reference evidence="14 15" key="1">
    <citation type="submission" date="2006-03" db="EMBL/GenBank/DDBJ databases">
        <title>Complete sequence of Methylobacillus flagellatus KT.</title>
        <authorList>
            <consortium name="US DOE Joint Genome Institute"/>
            <person name="Copeland A."/>
            <person name="Lucas S."/>
            <person name="Lapidus A."/>
            <person name="Barry K."/>
            <person name="Detter J.C."/>
            <person name="Glavina del Rio T."/>
            <person name="Hammon N."/>
            <person name="Israni S."/>
            <person name="Dalin E."/>
            <person name="Tice H."/>
            <person name="Pitluck S."/>
            <person name="Brettin T."/>
            <person name="Bruce D."/>
            <person name="Han C."/>
            <person name="Tapia R."/>
            <person name="Saunders E."/>
            <person name="Gilna P."/>
            <person name="Schmutz J."/>
            <person name="Larimer F."/>
            <person name="Land M."/>
            <person name="Kyrpides N."/>
            <person name="Anderson I."/>
            <person name="Richardson P."/>
        </authorList>
    </citation>
    <scope>NUCLEOTIDE SEQUENCE [LARGE SCALE GENOMIC DNA]</scope>
    <source>
        <strain evidence="15">KT / ATCC 51484 / DSM 6875</strain>
    </source>
</reference>
<dbReference type="HOGENOM" id="CLU_049290_1_0_4"/>
<dbReference type="GO" id="GO:0005737">
    <property type="term" value="C:cytoplasm"/>
    <property type="evidence" value="ECO:0007669"/>
    <property type="project" value="UniProtKB-SubCell"/>
</dbReference>
<evidence type="ECO:0000256" key="9">
    <source>
        <dbReference type="ARBA" id="ARBA00022833"/>
    </source>
</evidence>
<dbReference type="EMBL" id="CP000284">
    <property type="protein sequence ID" value="ABE48484.1"/>
    <property type="molecule type" value="Genomic_DNA"/>
</dbReference>
<keyword evidence="10" id="KW-0961">Cell wall biogenesis/degradation</keyword>